<gene>
    <name evidence="2" type="ORF">L798_13486</name>
</gene>
<dbReference type="PANTHER" id="PTHR39158">
    <property type="entry name" value="OS08G0560600 PROTEIN"/>
    <property type="match status" value="1"/>
</dbReference>
<dbReference type="InterPro" id="IPR052573">
    <property type="entry name" value="DnaJ_C_subfamily_28"/>
</dbReference>
<dbReference type="SUPFAM" id="SSF46565">
    <property type="entry name" value="Chaperone J-domain"/>
    <property type="match status" value="1"/>
</dbReference>
<dbReference type="STRING" id="136037.A0A067R0W7"/>
<name>A0A067R0W7_ZOONE</name>
<dbReference type="AlphaFoldDB" id="A0A067R0W7"/>
<dbReference type="SMART" id="SM00271">
    <property type="entry name" value="DnaJ"/>
    <property type="match status" value="1"/>
</dbReference>
<dbReference type="eggNOG" id="KOG0568">
    <property type="taxonomic scope" value="Eukaryota"/>
</dbReference>
<dbReference type="InterPro" id="IPR001623">
    <property type="entry name" value="DnaJ_domain"/>
</dbReference>
<dbReference type="FunCoup" id="A0A067R0W7">
    <property type="interactions" value="19"/>
</dbReference>
<evidence type="ECO:0000313" key="2">
    <source>
        <dbReference type="EMBL" id="KDR12435.1"/>
    </source>
</evidence>
<evidence type="ECO:0000259" key="1">
    <source>
        <dbReference type="PROSITE" id="PS50076"/>
    </source>
</evidence>
<keyword evidence="3" id="KW-1185">Reference proteome</keyword>
<dbReference type="EMBL" id="KK853018">
    <property type="protein sequence ID" value="KDR12435.1"/>
    <property type="molecule type" value="Genomic_DNA"/>
</dbReference>
<dbReference type="Proteomes" id="UP000027135">
    <property type="component" value="Unassembled WGS sequence"/>
</dbReference>
<dbReference type="CDD" id="cd06257">
    <property type="entry name" value="DnaJ"/>
    <property type="match status" value="1"/>
</dbReference>
<accession>A0A067R0W7</accession>
<sequence>MANVLKMHGISNINVMASQLRAVTVQKPNLCNSAICLMTVKRIFNNSGDKENYSKYFTVLEISSKSDQEQVRQAFLKMVKRFHPDSGSAEASAEKFLLIENAYRKLQNKFANDRWNANEGTGEYGLYHEEKTEIKEFDIKHTVPQHRQYLSYGGYGMGTPQKREKQYQKYRAQKAIENVHSHRISKIPYGKEVGLIHKDKCEAQKIKLRSEMDRLVEDLIQESISRGEFDNLAGAGKPLKHQASNPYVDFVTHKMNQVLINNGFTPEWISLQKEISDDTKYLRESLTRYRTELGHLPLDNDDNSKWNEILIKHKEMVIKLNAKIDKYNLLVPLLQKQKLHILLQREADCILKSGKTRYDVTAPVKFSRVEHGDNRVDFLGFLSSFYEWNEEVRKRMDVRGLVERVEEARMKWYGHVKRMGEGRIARQMLDMRVTGTRPRERP</sequence>
<evidence type="ECO:0000313" key="3">
    <source>
        <dbReference type="Proteomes" id="UP000027135"/>
    </source>
</evidence>
<dbReference type="OMA" id="ILCKEND"/>
<feature type="domain" description="J" evidence="1">
    <location>
        <begin position="55"/>
        <end position="125"/>
    </location>
</feature>
<organism evidence="2 3">
    <name type="scientific">Zootermopsis nevadensis</name>
    <name type="common">Dampwood termite</name>
    <dbReference type="NCBI Taxonomy" id="136037"/>
    <lineage>
        <taxon>Eukaryota</taxon>
        <taxon>Metazoa</taxon>
        <taxon>Ecdysozoa</taxon>
        <taxon>Arthropoda</taxon>
        <taxon>Hexapoda</taxon>
        <taxon>Insecta</taxon>
        <taxon>Pterygota</taxon>
        <taxon>Neoptera</taxon>
        <taxon>Polyneoptera</taxon>
        <taxon>Dictyoptera</taxon>
        <taxon>Blattodea</taxon>
        <taxon>Blattoidea</taxon>
        <taxon>Termitoidae</taxon>
        <taxon>Termopsidae</taxon>
        <taxon>Zootermopsis</taxon>
    </lineage>
</organism>
<dbReference type="OrthoDB" id="1922282at2759"/>
<dbReference type="InParanoid" id="A0A067R0W7"/>
<dbReference type="InterPro" id="IPR036869">
    <property type="entry name" value="J_dom_sf"/>
</dbReference>
<proteinExistence type="predicted"/>
<protein>
    <submittedName>
        <fullName evidence="2">DnaJ-like protein subfamily C member 28</fullName>
    </submittedName>
</protein>
<dbReference type="InterPro" id="IPR018961">
    <property type="entry name" value="DnaJ_homolog_subfam-C_membr-28"/>
</dbReference>
<dbReference type="Pfam" id="PF00226">
    <property type="entry name" value="DnaJ"/>
    <property type="match status" value="1"/>
</dbReference>
<dbReference type="PANTHER" id="PTHR39158:SF1">
    <property type="entry name" value="DNAJ HOMOLOG SUBFAMILY C MEMBER 28"/>
    <property type="match status" value="1"/>
</dbReference>
<reference evidence="2 3" key="1">
    <citation type="journal article" date="2014" name="Nat. Commun.">
        <title>Molecular traces of alternative social organization in a termite genome.</title>
        <authorList>
            <person name="Terrapon N."/>
            <person name="Li C."/>
            <person name="Robertson H.M."/>
            <person name="Ji L."/>
            <person name="Meng X."/>
            <person name="Booth W."/>
            <person name="Chen Z."/>
            <person name="Childers C.P."/>
            <person name="Glastad K.M."/>
            <person name="Gokhale K."/>
            <person name="Gowin J."/>
            <person name="Gronenberg W."/>
            <person name="Hermansen R.A."/>
            <person name="Hu H."/>
            <person name="Hunt B.G."/>
            <person name="Huylmans A.K."/>
            <person name="Khalil S.M."/>
            <person name="Mitchell R.D."/>
            <person name="Munoz-Torres M.C."/>
            <person name="Mustard J.A."/>
            <person name="Pan H."/>
            <person name="Reese J.T."/>
            <person name="Scharf M.E."/>
            <person name="Sun F."/>
            <person name="Vogel H."/>
            <person name="Xiao J."/>
            <person name="Yang W."/>
            <person name="Yang Z."/>
            <person name="Yang Z."/>
            <person name="Zhou J."/>
            <person name="Zhu J."/>
            <person name="Brent C.S."/>
            <person name="Elsik C.G."/>
            <person name="Goodisman M.A."/>
            <person name="Liberles D.A."/>
            <person name="Roe R.M."/>
            <person name="Vargo E.L."/>
            <person name="Vilcinskas A."/>
            <person name="Wang J."/>
            <person name="Bornberg-Bauer E."/>
            <person name="Korb J."/>
            <person name="Zhang G."/>
            <person name="Liebig J."/>
        </authorList>
    </citation>
    <scope>NUCLEOTIDE SEQUENCE [LARGE SCALE GENOMIC DNA]</scope>
    <source>
        <tissue evidence="2">Whole organism</tissue>
    </source>
</reference>
<dbReference type="Pfam" id="PF09350">
    <property type="entry name" value="DJC28_CD"/>
    <property type="match status" value="1"/>
</dbReference>
<dbReference type="PROSITE" id="PS50076">
    <property type="entry name" value="DNAJ_2"/>
    <property type="match status" value="1"/>
</dbReference>
<dbReference type="Gene3D" id="1.10.287.110">
    <property type="entry name" value="DnaJ domain"/>
    <property type="match status" value="1"/>
</dbReference>